<comment type="subcellular location">
    <subcellularLocation>
        <location evidence="10">Mitochondrion matrix</location>
    </subcellularLocation>
    <subcellularLocation>
        <location evidence="10">Nucleus</location>
    </subcellularLocation>
    <subcellularLocation>
        <location evidence="10">Cytoplasm</location>
    </subcellularLocation>
    <text evidence="10">Predominantly in the mitochondria and in the nucleus.</text>
</comment>
<dbReference type="SUPFAM" id="SSF53335">
    <property type="entry name" value="S-adenosyl-L-methionine-dependent methyltransferases"/>
    <property type="match status" value="1"/>
</dbReference>
<feature type="binding site" evidence="10">
    <location>
        <position position="353"/>
    </location>
    <ligand>
        <name>S-adenosyl-L-methionine</name>
        <dbReference type="ChEBI" id="CHEBI:59789"/>
    </ligand>
</feature>
<comment type="similarity">
    <text evidence="1">Belongs to the class I-like SAM-binding methyltransferase superfamily. TRM5/TYW2 family.</text>
</comment>
<feature type="binding site" evidence="10">
    <location>
        <begin position="269"/>
        <end position="270"/>
    </location>
    <ligand>
        <name>S-adenosyl-L-methionine</name>
        <dbReference type="ChEBI" id="CHEBI:59789"/>
    </ligand>
</feature>
<dbReference type="GO" id="GO:0002939">
    <property type="term" value="P:tRNA N1-guanine methylation"/>
    <property type="evidence" value="ECO:0007669"/>
    <property type="project" value="TreeGrafter"/>
</dbReference>
<name>W9CAK6_SCLBF</name>
<keyword evidence="6 10" id="KW-0819">tRNA processing</keyword>
<dbReference type="GO" id="GO:0005634">
    <property type="term" value="C:nucleus"/>
    <property type="evidence" value="ECO:0007669"/>
    <property type="project" value="UniProtKB-SubCell"/>
</dbReference>
<dbReference type="Pfam" id="PF25133">
    <property type="entry name" value="TYW2_N_2"/>
    <property type="match status" value="1"/>
</dbReference>
<evidence type="ECO:0000256" key="7">
    <source>
        <dbReference type="ARBA" id="ARBA00023128"/>
    </source>
</evidence>
<evidence type="ECO:0000313" key="12">
    <source>
        <dbReference type="EMBL" id="ESZ92813.1"/>
    </source>
</evidence>
<feature type="binding site" evidence="10">
    <location>
        <begin position="297"/>
        <end position="298"/>
    </location>
    <ligand>
        <name>S-adenosyl-L-methionine</name>
        <dbReference type="ChEBI" id="CHEBI:59789"/>
    </ligand>
</feature>
<comment type="similarity">
    <text evidence="10">Belongs to the TRM5 / TYW2 family.</text>
</comment>
<dbReference type="InterPro" id="IPR030382">
    <property type="entry name" value="MeTrfase_TRM5/TYW2"/>
</dbReference>
<evidence type="ECO:0000256" key="9">
    <source>
        <dbReference type="ARBA" id="ARBA00047783"/>
    </source>
</evidence>
<dbReference type="Pfam" id="PF02475">
    <property type="entry name" value="TRM5-TYW2_MTfase"/>
    <property type="match status" value="1"/>
</dbReference>
<dbReference type="InterPro" id="IPR029063">
    <property type="entry name" value="SAM-dependent_MTases_sf"/>
</dbReference>
<dbReference type="PROSITE" id="PS51684">
    <property type="entry name" value="SAM_MT_TRM5_TYW2"/>
    <property type="match status" value="1"/>
</dbReference>
<dbReference type="InterPro" id="IPR056743">
    <property type="entry name" value="TRM5-TYW2-like_MTfase"/>
</dbReference>
<dbReference type="InterPro" id="IPR056744">
    <property type="entry name" value="TRM5/TYW2-like_N"/>
</dbReference>
<evidence type="ECO:0000256" key="4">
    <source>
        <dbReference type="ARBA" id="ARBA00022679"/>
    </source>
</evidence>
<dbReference type="OrthoDB" id="408788at2759"/>
<comment type="subunit">
    <text evidence="10">Monomer.</text>
</comment>
<dbReference type="HOGENOM" id="CLU_022610_2_2_1"/>
<dbReference type="Gene3D" id="3.40.50.150">
    <property type="entry name" value="Vaccinia Virus protein VP39"/>
    <property type="match status" value="1"/>
</dbReference>
<dbReference type="EC" id="2.1.1.228" evidence="10"/>
<dbReference type="AlphaFoldDB" id="W9CAK6"/>
<evidence type="ECO:0000256" key="1">
    <source>
        <dbReference type="ARBA" id="ARBA00009775"/>
    </source>
</evidence>
<dbReference type="Proteomes" id="UP000019487">
    <property type="component" value="Unassembled WGS sequence"/>
</dbReference>
<accession>W9CAK6</accession>
<reference evidence="12 13" key="1">
    <citation type="journal article" date="2014" name="Genome Announc.">
        <title>Draft genome sequence of Sclerotinia borealis, a psychrophilic plant pathogenic fungus.</title>
        <authorList>
            <person name="Mardanov A.V."/>
            <person name="Beletsky A.V."/>
            <person name="Kadnikov V.V."/>
            <person name="Ignatov A.N."/>
            <person name="Ravin N.V."/>
        </authorList>
    </citation>
    <scope>NUCLEOTIDE SEQUENCE [LARGE SCALE GENOMIC DNA]</scope>
    <source>
        <strain evidence="13">F-4157</strain>
    </source>
</reference>
<evidence type="ECO:0000259" key="11">
    <source>
        <dbReference type="PROSITE" id="PS51684"/>
    </source>
</evidence>
<evidence type="ECO:0000256" key="2">
    <source>
        <dbReference type="ARBA" id="ARBA00022490"/>
    </source>
</evidence>
<keyword evidence="4 10" id="KW-0808">Transferase</keyword>
<evidence type="ECO:0000256" key="5">
    <source>
        <dbReference type="ARBA" id="ARBA00022691"/>
    </source>
</evidence>
<proteinExistence type="inferred from homology"/>
<dbReference type="InterPro" id="IPR025792">
    <property type="entry name" value="tRNA_Gua_MeTrfase_euk"/>
</dbReference>
<dbReference type="PANTHER" id="PTHR23245">
    <property type="entry name" value="TRNA METHYLTRANSFERASE"/>
    <property type="match status" value="1"/>
</dbReference>
<gene>
    <name evidence="10" type="primary">TRM5</name>
    <name evidence="12" type="ORF">SBOR_6800</name>
</gene>
<keyword evidence="3 10" id="KW-0489">Methyltransferase</keyword>
<organism evidence="12 13">
    <name type="scientific">Sclerotinia borealis (strain F-4128)</name>
    <dbReference type="NCBI Taxonomy" id="1432307"/>
    <lineage>
        <taxon>Eukaryota</taxon>
        <taxon>Fungi</taxon>
        <taxon>Dikarya</taxon>
        <taxon>Ascomycota</taxon>
        <taxon>Pezizomycotina</taxon>
        <taxon>Leotiomycetes</taxon>
        <taxon>Helotiales</taxon>
        <taxon>Sclerotiniaceae</taxon>
        <taxon>Sclerotinia</taxon>
    </lineage>
</organism>
<protein>
    <recommendedName>
        <fullName evidence="10">tRNA (guanine(37)-N1)-methyltransferase</fullName>
        <ecNumber evidence="10">2.1.1.228</ecNumber>
    </recommendedName>
    <alternativeName>
        <fullName evidence="10">M1G-methyltransferase</fullName>
    </alternativeName>
    <alternativeName>
        <fullName evidence="10">tRNA [GM37] methyltransferase</fullName>
    </alternativeName>
    <alternativeName>
        <fullName evidence="10">tRNA methyltransferase 5</fullName>
    </alternativeName>
</protein>
<sequence>MSLFRPPIVRWSAAGMLDRSLFSKTISISAARLMNNKVIPKYRSQLAISKEILLEEKITLIRPDPDPEFAAKGGKCLLLNPRVKHDDPTTWSPVLQEAVKAQDLGVIPYDLTLNYDHWNYIEIMKSILPEDAQEEIPVGFAIVGHVAHLNLHDEFLTYKYLVASVLMDKNPTIRTVINKVDDVGDVSVYRTFSYEVLAGDGNMNVEIREGDCTFRFDYSKVYWNSRLQTEHKRLVDLFEPGDVVCDVMAGVGPFALPAGKKGVFVWANDLNPDSYAAMKDAVVRNKVQNFVRPFNEDGLKFIPQTADDLLHLASTNQNVIAIAPTRPSRSGQTPTQPPKTLTIPNTISHFVMNLPATAIDFLPAFHGVYHTSSHLFTPHTEVKLPMVHVHCFGPKNEDNEAANIEICERASEKLGVKLVQGDEYETKVWDVRDVAPKKRMFCISFRIPAKVAFGERRG</sequence>
<dbReference type="FunFam" id="3.30.300.110:FF:000001">
    <property type="entry name" value="tRNA (guanine(37)-N1)-methyltransferase"/>
    <property type="match status" value="1"/>
</dbReference>
<dbReference type="GO" id="GO:0070901">
    <property type="term" value="P:mitochondrial tRNA methylation"/>
    <property type="evidence" value="ECO:0007669"/>
    <property type="project" value="TreeGrafter"/>
</dbReference>
<feature type="domain" description="SAM-dependent methyltransferase TRM5/TYW2-type" evidence="11">
    <location>
        <begin position="140"/>
        <end position="449"/>
    </location>
</feature>
<evidence type="ECO:0000313" key="13">
    <source>
        <dbReference type="Proteomes" id="UP000019487"/>
    </source>
</evidence>
<dbReference type="STRING" id="1432307.W9CAK6"/>
<evidence type="ECO:0000256" key="8">
    <source>
        <dbReference type="ARBA" id="ARBA00023242"/>
    </source>
</evidence>
<feature type="binding site" evidence="10">
    <location>
        <position position="231"/>
    </location>
    <ligand>
        <name>S-adenosyl-L-methionine</name>
        <dbReference type="ChEBI" id="CHEBI:59789"/>
    </ligand>
</feature>
<dbReference type="PANTHER" id="PTHR23245:SF36">
    <property type="entry name" value="TRNA (GUANINE(37)-N1)-METHYLTRANSFERASE"/>
    <property type="match status" value="1"/>
</dbReference>
<evidence type="ECO:0000256" key="10">
    <source>
        <dbReference type="HAMAP-Rule" id="MF_03152"/>
    </source>
</evidence>
<keyword evidence="8 10" id="KW-0539">Nucleus</keyword>
<dbReference type="GO" id="GO:0005759">
    <property type="term" value="C:mitochondrial matrix"/>
    <property type="evidence" value="ECO:0007669"/>
    <property type="project" value="UniProtKB-SubCell"/>
</dbReference>
<comment type="function">
    <text evidence="10">Specifically methylates the N1 position of guanosine-37 in various cytoplasmic and mitochondrial tRNAs. Methylation is not dependent on the nature of the nucleoside 5' of the target nucleoside. This is the first step in the biosynthesis of wybutosine (yW), a modified base adjacent to the anticodon of tRNAs and required for accurate decoding.</text>
</comment>
<dbReference type="Gene3D" id="3.30.300.110">
    <property type="entry name" value="Met-10+ protein-like domains"/>
    <property type="match status" value="1"/>
</dbReference>
<keyword evidence="13" id="KW-1185">Reference proteome</keyword>
<dbReference type="GO" id="GO:0052906">
    <property type="term" value="F:tRNA (guanine(37)-N1)-methyltransferase activity"/>
    <property type="evidence" value="ECO:0007669"/>
    <property type="project" value="UniProtKB-UniRule"/>
</dbReference>
<dbReference type="EMBL" id="AYSA01000361">
    <property type="protein sequence ID" value="ESZ92813.1"/>
    <property type="molecule type" value="Genomic_DNA"/>
</dbReference>
<keyword evidence="2 10" id="KW-0963">Cytoplasm</keyword>
<comment type="catalytic activity">
    <reaction evidence="9 10">
        <text>guanosine(37) in tRNA + S-adenosyl-L-methionine = N(1)-methylguanosine(37) in tRNA + S-adenosyl-L-homocysteine + H(+)</text>
        <dbReference type="Rhea" id="RHEA:36899"/>
        <dbReference type="Rhea" id="RHEA-COMP:10145"/>
        <dbReference type="Rhea" id="RHEA-COMP:10147"/>
        <dbReference type="ChEBI" id="CHEBI:15378"/>
        <dbReference type="ChEBI" id="CHEBI:57856"/>
        <dbReference type="ChEBI" id="CHEBI:59789"/>
        <dbReference type="ChEBI" id="CHEBI:73542"/>
        <dbReference type="ChEBI" id="CHEBI:74269"/>
        <dbReference type="EC" id="2.1.1.228"/>
    </reaction>
</comment>
<evidence type="ECO:0000256" key="3">
    <source>
        <dbReference type="ARBA" id="ARBA00022603"/>
    </source>
</evidence>
<keyword evidence="5 10" id="KW-0949">S-adenosyl-L-methionine</keyword>
<comment type="caution">
    <text evidence="12">The sequence shown here is derived from an EMBL/GenBank/DDBJ whole genome shotgun (WGS) entry which is preliminary data.</text>
</comment>
<evidence type="ECO:0000256" key="6">
    <source>
        <dbReference type="ARBA" id="ARBA00022694"/>
    </source>
</evidence>
<dbReference type="HAMAP" id="MF_03152">
    <property type="entry name" value="TRM5"/>
    <property type="match status" value="1"/>
</dbReference>
<keyword evidence="7 10" id="KW-0496">Mitochondrion</keyword>